<evidence type="ECO:0000313" key="2">
    <source>
        <dbReference type="EMBL" id="KAK4087394.1"/>
    </source>
</evidence>
<keyword evidence="5" id="KW-1185">Reference proteome</keyword>
<reference evidence="3 4" key="2">
    <citation type="journal article" date="2016" name="Front. Microbiol.">
        <title>Genome and transcriptome sequences reveal the specific parasitism of the nematophagous Purpureocillium lilacinum 36-1.</title>
        <authorList>
            <person name="Xie J."/>
            <person name="Li S."/>
            <person name="Mo C."/>
            <person name="Xiao X."/>
            <person name="Peng D."/>
            <person name="Wang G."/>
            <person name="Xiao Y."/>
        </authorList>
    </citation>
    <scope>NUCLEOTIDE SEQUENCE [LARGE SCALE GENOMIC DNA]</scope>
    <source>
        <strain evidence="3 4">36-1</strain>
    </source>
</reference>
<proteinExistence type="predicted"/>
<reference evidence="2 5" key="4">
    <citation type="journal article" date="2024" name="Microbiol. Resour. Announc.">
        <title>Genome annotations for the ascomycete fungi Trichoderma harzianum, Trichoderma aggressivum, and Purpureocillium lilacinum.</title>
        <authorList>
            <person name="Beijen E.P.W."/>
            <person name="Ohm R.A."/>
        </authorList>
    </citation>
    <scope>NUCLEOTIDE SEQUENCE [LARGE SCALE GENOMIC DNA]</scope>
    <source>
        <strain evidence="2 5">CBS 150709</strain>
    </source>
</reference>
<reference evidence="2" key="3">
    <citation type="submission" date="2023-11" db="EMBL/GenBank/DDBJ databases">
        <authorList>
            <person name="Beijen E."/>
            <person name="Ohm R.A."/>
        </authorList>
    </citation>
    <scope>NUCLEOTIDE SEQUENCE</scope>
    <source>
        <strain evidence="2">CBS 150709</strain>
    </source>
</reference>
<reference evidence="3" key="1">
    <citation type="submission" date="2015-05" db="EMBL/GenBank/DDBJ databases">
        <authorList>
            <person name="Wang D.B."/>
            <person name="Wang M."/>
        </authorList>
    </citation>
    <scope>NUCLEOTIDE SEQUENCE</scope>
    <source>
        <strain evidence="3">36-1</strain>
    </source>
</reference>
<feature type="compositionally biased region" description="Polar residues" evidence="1">
    <location>
        <begin position="14"/>
        <end position="25"/>
    </location>
</feature>
<protein>
    <submittedName>
        <fullName evidence="3">Uncharacterized protein</fullName>
    </submittedName>
</protein>
<dbReference type="EMBL" id="LCWV01000004">
    <property type="protein sequence ID" value="PWI73654.1"/>
    <property type="molecule type" value="Genomic_DNA"/>
</dbReference>
<gene>
    <name evidence="3" type="ORF">PCL_08930</name>
    <name evidence="2" type="ORF">Purlil1_8242</name>
</gene>
<dbReference type="Proteomes" id="UP001287286">
    <property type="component" value="Unassembled WGS sequence"/>
</dbReference>
<dbReference type="EMBL" id="JAWRVI010000032">
    <property type="protein sequence ID" value="KAK4087394.1"/>
    <property type="molecule type" value="Genomic_DNA"/>
</dbReference>
<feature type="region of interest" description="Disordered" evidence="1">
    <location>
        <begin position="1"/>
        <end position="26"/>
    </location>
</feature>
<dbReference type="AlphaFoldDB" id="A0A2U3EGK0"/>
<name>A0A2U3EGK0_PURLI</name>
<dbReference type="Proteomes" id="UP000245956">
    <property type="component" value="Unassembled WGS sequence"/>
</dbReference>
<evidence type="ECO:0000256" key="1">
    <source>
        <dbReference type="SAM" id="MobiDB-lite"/>
    </source>
</evidence>
<sequence length="163" mass="16819">MLHAVTTYMKHPGSPSTISSRTNPHQGPLAQYQETKIKPVARRSALASSPALAAAVAADRQVARRSAMPDRIEARRVARARKPLRALRLGHPAPGALVLVARAPAAAVVAAVAPAAGARGNGAVVVVADGDVLDVEHGRRGGRERGGGGEAEGGDQSEDLHCR</sequence>
<evidence type="ECO:0000313" key="3">
    <source>
        <dbReference type="EMBL" id="PWI73654.1"/>
    </source>
</evidence>
<evidence type="ECO:0000313" key="4">
    <source>
        <dbReference type="Proteomes" id="UP000245956"/>
    </source>
</evidence>
<feature type="compositionally biased region" description="Basic and acidic residues" evidence="1">
    <location>
        <begin position="136"/>
        <end position="147"/>
    </location>
</feature>
<organism evidence="3 4">
    <name type="scientific">Purpureocillium lilacinum</name>
    <name type="common">Paecilomyces lilacinus</name>
    <dbReference type="NCBI Taxonomy" id="33203"/>
    <lineage>
        <taxon>Eukaryota</taxon>
        <taxon>Fungi</taxon>
        <taxon>Dikarya</taxon>
        <taxon>Ascomycota</taxon>
        <taxon>Pezizomycotina</taxon>
        <taxon>Sordariomycetes</taxon>
        <taxon>Hypocreomycetidae</taxon>
        <taxon>Hypocreales</taxon>
        <taxon>Ophiocordycipitaceae</taxon>
        <taxon>Purpureocillium</taxon>
    </lineage>
</organism>
<feature type="region of interest" description="Disordered" evidence="1">
    <location>
        <begin position="136"/>
        <end position="163"/>
    </location>
</feature>
<comment type="caution">
    <text evidence="3">The sequence shown here is derived from an EMBL/GenBank/DDBJ whole genome shotgun (WGS) entry which is preliminary data.</text>
</comment>
<evidence type="ECO:0000313" key="5">
    <source>
        <dbReference type="Proteomes" id="UP001287286"/>
    </source>
</evidence>
<accession>A0A2U3EGK0</accession>